<proteinExistence type="predicted"/>
<accession>A0A834W1Z0</accession>
<reference evidence="1" key="1">
    <citation type="submission" date="2020-09" db="EMBL/GenBank/DDBJ databases">
        <title>Genome-Enabled Discovery of Anthraquinone Biosynthesis in Senna tora.</title>
        <authorList>
            <person name="Kang S.-H."/>
            <person name="Pandey R.P."/>
            <person name="Lee C.-M."/>
            <person name="Sim J.-S."/>
            <person name="Jeong J.-T."/>
            <person name="Choi B.-S."/>
            <person name="Jung M."/>
            <person name="Ginzburg D."/>
            <person name="Zhao K."/>
            <person name="Won S.Y."/>
            <person name="Oh T.-J."/>
            <person name="Yu Y."/>
            <person name="Kim N.-H."/>
            <person name="Lee O.R."/>
            <person name="Lee T.-H."/>
            <person name="Bashyal P."/>
            <person name="Kim T.-S."/>
            <person name="Lee W.-H."/>
            <person name="Kawkins C."/>
            <person name="Kim C.-K."/>
            <person name="Kim J.S."/>
            <person name="Ahn B.O."/>
            <person name="Rhee S.Y."/>
            <person name="Sohng J.K."/>
        </authorList>
    </citation>
    <scope>NUCLEOTIDE SEQUENCE</scope>
    <source>
        <tissue evidence="1">Leaf</tissue>
    </source>
</reference>
<evidence type="ECO:0000313" key="1">
    <source>
        <dbReference type="EMBL" id="KAF7806088.1"/>
    </source>
</evidence>
<keyword evidence="2" id="KW-1185">Reference proteome</keyword>
<comment type="caution">
    <text evidence="1">The sequence shown here is derived from an EMBL/GenBank/DDBJ whole genome shotgun (WGS) entry which is preliminary data.</text>
</comment>
<organism evidence="1 2">
    <name type="scientific">Senna tora</name>
    <dbReference type="NCBI Taxonomy" id="362788"/>
    <lineage>
        <taxon>Eukaryota</taxon>
        <taxon>Viridiplantae</taxon>
        <taxon>Streptophyta</taxon>
        <taxon>Embryophyta</taxon>
        <taxon>Tracheophyta</taxon>
        <taxon>Spermatophyta</taxon>
        <taxon>Magnoliopsida</taxon>
        <taxon>eudicotyledons</taxon>
        <taxon>Gunneridae</taxon>
        <taxon>Pentapetalae</taxon>
        <taxon>rosids</taxon>
        <taxon>fabids</taxon>
        <taxon>Fabales</taxon>
        <taxon>Fabaceae</taxon>
        <taxon>Caesalpinioideae</taxon>
        <taxon>Cassia clade</taxon>
        <taxon>Senna</taxon>
    </lineage>
</organism>
<sequence length="22" mass="2525">MAIPVKSEQGFQQALEFEKCIK</sequence>
<dbReference type="AlphaFoldDB" id="A0A834W1Z0"/>
<name>A0A834W1Z0_9FABA</name>
<gene>
    <name evidence="1" type="ORF">G2W53_038249</name>
</gene>
<dbReference type="Proteomes" id="UP000634136">
    <property type="component" value="Unassembled WGS sequence"/>
</dbReference>
<dbReference type="EMBL" id="JAAIUW010000012">
    <property type="protein sequence ID" value="KAF7806088.1"/>
    <property type="molecule type" value="Genomic_DNA"/>
</dbReference>
<evidence type="ECO:0000313" key="2">
    <source>
        <dbReference type="Proteomes" id="UP000634136"/>
    </source>
</evidence>
<protein>
    <submittedName>
        <fullName evidence="1">Uncharacterized protein</fullName>
    </submittedName>
</protein>